<dbReference type="PROSITE" id="PS50949">
    <property type="entry name" value="HTH_GNTR"/>
    <property type="match status" value="1"/>
</dbReference>
<dbReference type="GO" id="GO:0003677">
    <property type="term" value="F:DNA binding"/>
    <property type="evidence" value="ECO:0007669"/>
    <property type="project" value="UniProtKB-KW"/>
</dbReference>
<protein>
    <submittedName>
        <fullName evidence="7">PLP-dependent aminotransferase family protein</fullName>
    </submittedName>
</protein>
<evidence type="ECO:0000256" key="4">
    <source>
        <dbReference type="ARBA" id="ARBA00023125"/>
    </source>
</evidence>
<comment type="caution">
    <text evidence="7">The sequence shown here is derived from an EMBL/GenBank/DDBJ whole genome shotgun (WGS) entry which is preliminary data.</text>
</comment>
<name>A0A412AWV3_9FIRM</name>
<evidence type="ECO:0000256" key="2">
    <source>
        <dbReference type="ARBA" id="ARBA00022898"/>
    </source>
</evidence>
<evidence type="ECO:0000259" key="6">
    <source>
        <dbReference type="PROSITE" id="PS50949"/>
    </source>
</evidence>
<dbReference type="SUPFAM" id="SSF53383">
    <property type="entry name" value="PLP-dependent transferases"/>
    <property type="match status" value="1"/>
</dbReference>
<proteinExistence type="inferred from homology"/>
<comment type="similarity">
    <text evidence="1">In the C-terminal section; belongs to the class-I pyridoxal-phosphate-dependent aminotransferase family.</text>
</comment>
<dbReference type="InterPro" id="IPR036390">
    <property type="entry name" value="WH_DNA-bd_sf"/>
</dbReference>
<evidence type="ECO:0000313" key="8">
    <source>
        <dbReference type="Proteomes" id="UP000284751"/>
    </source>
</evidence>
<evidence type="ECO:0000256" key="1">
    <source>
        <dbReference type="ARBA" id="ARBA00005384"/>
    </source>
</evidence>
<dbReference type="AlphaFoldDB" id="A0A412AWV3"/>
<organism evidence="7 8">
    <name type="scientific">[Clostridium] leptum</name>
    <dbReference type="NCBI Taxonomy" id="1535"/>
    <lineage>
        <taxon>Bacteria</taxon>
        <taxon>Bacillati</taxon>
        <taxon>Bacillota</taxon>
        <taxon>Clostridia</taxon>
        <taxon>Eubacteriales</taxon>
        <taxon>Oscillospiraceae</taxon>
        <taxon>Oscillospiraceae incertae sedis</taxon>
    </lineage>
</organism>
<keyword evidence="3" id="KW-0805">Transcription regulation</keyword>
<dbReference type="CDD" id="cd00609">
    <property type="entry name" value="AAT_like"/>
    <property type="match status" value="1"/>
</dbReference>
<dbReference type="Pfam" id="PF00392">
    <property type="entry name" value="GntR"/>
    <property type="match status" value="1"/>
</dbReference>
<dbReference type="InterPro" id="IPR036388">
    <property type="entry name" value="WH-like_DNA-bd_sf"/>
</dbReference>
<dbReference type="Gene3D" id="3.40.640.10">
    <property type="entry name" value="Type I PLP-dependent aspartate aminotransferase-like (Major domain)"/>
    <property type="match status" value="1"/>
</dbReference>
<dbReference type="InterPro" id="IPR015424">
    <property type="entry name" value="PyrdxlP-dep_Trfase"/>
</dbReference>
<dbReference type="Gene3D" id="1.10.10.10">
    <property type="entry name" value="Winged helix-like DNA-binding domain superfamily/Winged helix DNA-binding domain"/>
    <property type="match status" value="1"/>
</dbReference>
<dbReference type="PRINTS" id="PR00035">
    <property type="entry name" value="HTHGNTR"/>
</dbReference>
<dbReference type="EMBL" id="QRTC01000030">
    <property type="protein sequence ID" value="RGQ40182.1"/>
    <property type="molecule type" value="Genomic_DNA"/>
</dbReference>
<dbReference type="InterPro" id="IPR000524">
    <property type="entry name" value="Tscrpt_reg_HTH_GntR"/>
</dbReference>
<dbReference type="CDD" id="cd07377">
    <property type="entry name" value="WHTH_GntR"/>
    <property type="match status" value="1"/>
</dbReference>
<accession>A0A412AWV3</accession>
<dbReference type="PANTHER" id="PTHR46577">
    <property type="entry name" value="HTH-TYPE TRANSCRIPTIONAL REGULATORY PROTEIN GABR"/>
    <property type="match status" value="1"/>
</dbReference>
<keyword evidence="4" id="KW-0238">DNA-binding</keyword>
<dbReference type="Pfam" id="PF00155">
    <property type="entry name" value="Aminotran_1_2"/>
    <property type="match status" value="1"/>
</dbReference>
<dbReference type="GO" id="GO:0030170">
    <property type="term" value="F:pyridoxal phosphate binding"/>
    <property type="evidence" value="ECO:0007669"/>
    <property type="project" value="InterPro"/>
</dbReference>
<dbReference type="PANTHER" id="PTHR46577:SF1">
    <property type="entry name" value="HTH-TYPE TRANSCRIPTIONAL REGULATORY PROTEIN GABR"/>
    <property type="match status" value="1"/>
</dbReference>
<dbReference type="SMART" id="SM00345">
    <property type="entry name" value="HTH_GNTR"/>
    <property type="match status" value="1"/>
</dbReference>
<evidence type="ECO:0000256" key="5">
    <source>
        <dbReference type="ARBA" id="ARBA00023163"/>
    </source>
</evidence>
<gene>
    <name evidence="7" type="ORF">DWY99_08265</name>
</gene>
<evidence type="ECO:0000256" key="3">
    <source>
        <dbReference type="ARBA" id="ARBA00023015"/>
    </source>
</evidence>
<evidence type="ECO:0000313" key="7">
    <source>
        <dbReference type="EMBL" id="RGQ40182.1"/>
    </source>
</evidence>
<keyword evidence="7" id="KW-0032">Aminotransferase</keyword>
<dbReference type="SUPFAM" id="SSF46785">
    <property type="entry name" value="Winged helix' DNA-binding domain"/>
    <property type="match status" value="1"/>
</dbReference>
<dbReference type="GO" id="GO:0008483">
    <property type="term" value="F:transaminase activity"/>
    <property type="evidence" value="ECO:0007669"/>
    <property type="project" value="UniProtKB-KW"/>
</dbReference>
<dbReference type="InterPro" id="IPR051446">
    <property type="entry name" value="HTH_trans_reg/aminotransferase"/>
</dbReference>
<keyword evidence="5" id="KW-0804">Transcription</keyword>
<keyword evidence="2" id="KW-0663">Pyridoxal phosphate</keyword>
<dbReference type="InterPro" id="IPR015421">
    <property type="entry name" value="PyrdxlP-dep_Trfase_major"/>
</dbReference>
<keyword evidence="7" id="KW-0808">Transferase</keyword>
<feature type="domain" description="HTH gntR-type" evidence="6">
    <location>
        <begin position="14"/>
        <end position="82"/>
    </location>
</feature>
<dbReference type="GO" id="GO:0003700">
    <property type="term" value="F:DNA-binding transcription factor activity"/>
    <property type="evidence" value="ECO:0007669"/>
    <property type="project" value="InterPro"/>
</dbReference>
<dbReference type="Proteomes" id="UP000284751">
    <property type="component" value="Unassembled WGS sequence"/>
</dbReference>
<sequence>MVYDYLPLDQHSKKPLYQQLYEQIRRAVQEGHLSQGEKMPSIRKLAEDLELSRTTIEAAYQQLCVEGYLKSKPQSGYFVAASSKGRVYLRRIPGDNYQRIQRALVKYNLGTDVVDLQNADLLRWKRCVKDVLNRRDVLVSYGEKQGEQELREALSSYSYSVRGVVSTADSIVIGAGTQQLLSVLCGLLPRDSVIAIEEPGFRQAEQVFQDYGFPLRLVGGDQEGISMRELEASKASVLFVSPSNRMKARDAIPMSRRFEILNWAQQSGRLVIEDDYNGELRYSAKPIPALQSLSDGKRVAYLGSFSKLLLPSVRIGYLAMPEELTYPYWEKSAGYNQTASKIEQLALARYIQEGSLERQLRRLRKLYAAKSAMFFQEVTRAFQNRVKLSLWETSLCFRLEPSSGIPRKELVRLALSNGVRLTLREGRGEGDILAGFAGIPAEGIPEAVAALREAWNPVLDRKADKD</sequence>
<reference evidence="7 8" key="1">
    <citation type="submission" date="2018-08" db="EMBL/GenBank/DDBJ databases">
        <title>A genome reference for cultivated species of the human gut microbiota.</title>
        <authorList>
            <person name="Zou Y."/>
            <person name="Xue W."/>
            <person name="Luo G."/>
        </authorList>
    </citation>
    <scope>NUCLEOTIDE SEQUENCE [LARGE SCALE GENOMIC DNA]</scope>
    <source>
        <strain evidence="7 8">AF28-26</strain>
    </source>
</reference>
<dbReference type="InterPro" id="IPR004839">
    <property type="entry name" value="Aminotransferase_I/II_large"/>
</dbReference>